<dbReference type="Proteomes" id="UP000663845">
    <property type="component" value="Unassembled WGS sequence"/>
</dbReference>
<evidence type="ECO:0000313" key="4">
    <source>
        <dbReference type="EMBL" id="CAF4039476.1"/>
    </source>
</evidence>
<dbReference type="EMBL" id="CAJNOG010001963">
    <property type="protein sequence ID" value="CAF1482165.1"/>
    <property type="molecule type" value="Genomic_DNA"/>
</dbReference>
<evidence type="ECO:0000313" key="5">
    <source>
        <dbReference type="Proteomes" id="UP000663891"/>
    </source>
</evidence>
<name>A0A815SZV8_9BILA</name>
<gene>
    <name evidence="1" type="ORF">JYZ213_LOCUS42435</name>
    <name evidence="3" type="ORF">OKA104_LOCUS17483</name>
    <name evidence="4" type="ORF">OXD698_LOCUS31830</name>
    <name evidence="2" type="ORF">VCS650_LOCUS41946</name>
</gene>
<reference evidence="2" key="1">
    <citation type="submission" date="2021-02" db="EMBL/GenBank/DDBJ databases">
        <authorList>
            <person name="Nowell W R."/>
        </authorList>
    </citation>
    <scope>NUCLEOTIDE SEQUENCE</scope>
</reference>
<proteinExistence type="predicted"/>
<sequence length="166" mass="18813">MTNELRVKRASVDEIERHWAQTSLNKNHASVNSSKVLNTIADGKRYIQGLKRILKIDGVEGINEFIDTLCFNIEFDGASATEFKQIEFKAFGKKGTATYLLVATNVSMDLKVTVCYSYHNINETIIENRVYTMQATDLFLDWLRAKSCASLQAMLPPNVAPRLIYE</sequence>
<dbReference type="Proteomes" id="UP000663881">
    <property type="component" value="Unassembled WGS sequence"/>
</dbReference>
<evidence type="ECO:0000313" key="2">
    <source>
        <dbReference type="EMBL" id="CAF1495478.1"/>
    </source>
</evidence>
<comment type="caution">
    <text evidence="2">The sequence shown here is derived from an EMBL/GenBank/DDBJ whole genome shotgun (WGS) entry which is preliminary data.</text>
</comment>
<dbReference type="OrthoDB" id="9973562at2759"/>
<evidence type="ECO:0000313" key="3">
    <source>
        <dbReference type="EMBL" id="CAF3783189.1"/>
    </source>
</evidence>
<evidence type="ECO:0000313" key="1">
    <source>
        <dbReference type="EMBL" id="CAF1482165.1"/>
    </source>
</evidence>
<dbReference type="EMBL" id="CAJOAZ010004012">
    <property type="protein sequence ID" value="CAF4039476.1"/>
    <property type="molecule type" value="Genomic_DNA"/>
</dbReference>
<dbReference type="EMBL" id="CAJNON010001990">
    <property type="protein sequence ID" value="CAF1495478.1"/>
    <property type="molecule type" value="Genomic_DNA"/>
</dbReference>
<dbReference type="Proteomes" id="UP000663844">
    <property type="component" value="Unassembled WGS sequence"/>
</dbReference>
<accession>A0A815SZV8</accession>
<dbReference type="AlphaFoldDB" id="A0A815SZV8"/>
<protein>
    <submittedName>
        <fullName evidence="2">Uncharacterized protein</fullName>
    </submittedName>
</protein>
<dbReference type="EMBL" id="CAJOAY010001044">
    <property type="protein sequence ID" value="CAF3783189.1"/>
    <property type="molecule type" value="Genomic_DNA"/>
</dbReference>
<dbReference type="Proteomes" id="UP000663891">
    <property type="component" value="Unassembled WGS sequence"/>
</dbReference>
<organism evidence="2 5">
    <name type="scientific">Adineta steineri</name>
    <dbReference type="NCBI Taxonomy" id="433720"/>
    <lineage>
        <taxon>Eukaryota</taxon>
        <taxon>Metazoa</taxon>
        <taxon>Spiralia</taxon>
        <taxon>Gnathifera</taxon>
        <taxon>Rotifera</taxon>
        <taxon>Eurotatoria</taxon>
        <taxon>Bdelloidea</taxon>
        <taxon>Adinetida</taxon>
        <taxon>Adinetidae</taxon>
        <taxon>Adineta</taxon>
    </lineage>
</organism>